<comment type="caution">
    <text evidence="1">The sequence shown here is derived from an EMBL/GenBank/DDBJ whole genome shotgun (WGS) entry which is preliminary data.</text>
</comment>
<proteinExistence type="predicted"/>
<organism evidence="1 2">
    <name type="scientific">Pseudaminobacter soli</name>
    <name type="common">ex Li et al. 2025</name>
    <dbReference type="NCBI Taxonomy" id="1295366"/>
    <lineage>
        <taxon>Bacteria</taxon>
        <taxon>Pseudomonadati</taxon>
        <taxon>Pseudomonadota</taxon>
        <taxon>Alphaproteobacteria</taxon>
        <taxon>Hyphomicrobiales</taxon>
        <taxon>Phyllobacteriaceae</taxon>
        <taxon>Pseudaminobacter</taxon>
    </lineage>
</organism>
<evidence type="ECO:0000313" key="1">
    <source>
        <dbReference type="EMBL" id="PSJ57107.1"/>
    </source>
</evidence>
<dbReference type="SUPFAM" id="SSF51445">
    <property type="entry name" value="(Trans)glycosidases"/>
    <property type="match status" value="1"/>
</dbReference>
<dbReference type="OrthoDB" id="8576080at2"/>
<gene>
    <name evidence="1" type="ORF">C7I85_23025</name>
</gene>
<dbReference type="InterPro" id="IPR017853">
    <property type="entry name" value="GH"/>
</dbReference>
<dbReference type="Proteomes" id="UP000240653">
    <property type="component" value="Unassembled WGS sequence"/>
</dbReference>
<protein>
    <submittedName>
        <fullName evidence="1">Uncharacterized protein</fullName>
    </submittedName>
</protein>
<dbReference type="Gene3D" id="3.20.20.80">
    <property type="entry name" value="Glycosidases"/>
    <property type="match status" value="1"/>
</dbReference>
<dbReference type="EMBL" id="PXYL01000015">
    <property type="protein sequence ID" value="PSJ57107.1"/>
    <property type="molecule type" value="Genomic_DNA"/>
</dbReference>
<evidence type="ECO:0000313" key="2">
    <source>
        <dbReference type="Proteomes" id="UP000240653"/>
    </source>
</evidence>
<keyword evidence="2" id="KW-1185">Reference proteome</keyword>
<sequence>MTSAKGRYRALYTYAWDLAETGVDAAVNEFQRLGLETVTMAASYHAGKFLRPHGRDGKVYFPDDGTVYFRPNPSRYGDLKPVVHPMVAERDILRDLCERTDVAANAWLVLLHNSRLGLANPEMCAQNAFGDRYIYSLSPSHPDARAYAVGLARDVTESYGVRGISMESPGFAPYAHGYHHEFSLFRHNRWMDCLLGLDFSPPAIERAKAAGIDAERLRAQVAKDIESYIDSDIDFPDDMAEAFWLADVQADGDLRRYLDFRNQEVTSLVQEIRATVRPDAEVAVIPSVARPTGGAWYEGSDLKATAEMTGIIEACFYEPSAVRIRSDLFDIKRRLRGAGRVRAIMRPAYPDLTNKQEFLNAVAGLRDGGVTEFAFYNWGHLRRSNLEWIGEAMRMLP</sequence>
<dbReference type="RefSeq" id="WP_106726363.1">
    <property type="nucleotide sequence ID" value="NZ_PXYL01000015.1"/>
</dbReference>
<dbReference type="AlphaFoldDB" id="A0A2P7S3R9"/>
<accession>A0A2P7S3R9</accession>
<name>A0A2P7S3R9_9HYPH</name>
<reference evidence="1 2" key="1">
    <citation type="submission" date="2018-03" db="EMBL/GenBank/DDBJ databases">
        <title>The draft genome of Mesorhizobium soli JCM 19897.</title>
        <authorList>
            <person name="Li L."/>
            <person name="Liu L."/>
            <person name="Liang L."/>
            <person name="Wang T."/>
            <person name="Zhang X."/>
        </authorList>
    </citation>
    <scope>NUCLEOTIDE SEQUENCE [LARGE SCALE GENOMIC DNA]</scope>
    <source>
        <strain evidence="1 2">JCM 19897</strain>
    </source>
</reference>